<keyword evidence="2" id="KW-1185">Reference proteome</keyword>
<dbReference type="GeneID" id="78822039"/>
<dbReference type="RefSeq" id="WP_274322796.1">
    <property type="nucleotide sequence ID" value="NZ_CP118158.1"/>
</dbReference>
<dbReference type="AlphaFoldDB" id="A0ABD5Y322"/>
<accession>A0ABD5Y322</accession>
<proteinExistence type="predicted"/>
<sequence length="416" mass="47523">MDEEEADYILGKLDDYDDRVTDHYDSEELDIEAQIDKLEEFIQDSDPRVLIENIALGAGLSGLISSVPISDDGVGIPPRMCEYLLGKIASAKEYGDEKPKYGEIADKATAVQDAYCYSVLSEIDPYETPDEEKSRKSIKFNLRLREVTAGRFWFWEQPIEVARRAYSPHSDMMVEAVGFNIGQAIKFTRYIEKKFDDLAVKVYFDESNIDMGQISHEKNTMESVVEQINEEGSFPKTTERKDYQRDIKVLEESYEKVSSYSDDLWISEQELLNQLPDDLDQEAFENYLERLSLDITDFESEFRYIDDHNPVHASPILKYNDEFIGAHPGLLRQALMDTFYYDLINMEGYGEVSGEHGGKFGEIWGDYIEDWSYDSLTDLFPQSDVFLNPALSSSEAPQSASFHRELDAVCGGCSNA</sequence>
<reference evidence="1 2" key="1">
    <citation type="journal article" date="2019" name="Int. J. Syst. Evol. Microbiol.">
        <title>The Global Catalogue of Microorganisms (GCM) 10K type strain sequencing project: providing services to taxonomists for standard genome sequencing and annotation.</title>
        <authorList>
            <consortium name="The Broad Institute Genomics Platform"/>
            <consortium name="The Broad Institute Genome Sequencing Center for Infectious Disease"/>
            <person name="Wu L."/>
            <person name="Ma J."/>
        </authorList>
    </citation>
    <scope>NUCLEOTIDE SEQUENCE [LARGE SCALE GENOMIC DNA]</scope>
    <source>
        <strain evidence="1 2">XZYJT29</strain>
    </source>
</reference>
<protein>
    <submittedName>
        <fullName evidence="1">Uncharacterized protein</fullName>
    </submittedName>
</protein>
<comment type="caution">
    <text evidence="1">The sequence shown here is derived from an EMBL/GenBank/DDBJ whole genome shotgun (WGS) entry which is preliminary data.</text>
</comment>
<dbReference type="EMBL" id="JBHTAS010000001">
    <property type="protein sequence ID" value="MFC7141719.1"/>
    <property type="molecule type" value="Genomic_DNA"/>
</dbReference>
<organism evidence="1 2">
    <name type="scientific">Halosimplex aquaticum</name>
    <dbReference type="NCBI Taxonomy" id="3026162"/>
    <lineage>
        <taxon>Archaea</taxon>
        <taxon>Methanobacteriati</taxon>
        <taxon>Methanobacteriota</taxon>
        <taxon>Stenosarchaea group</taxon>
        <taxon>Halobacteria</taxon>
        <taxon>Halobacteriales</taxon>
        <taxon>Haloarculaceae</taxon>
        <taxon>Halosimplex</taxon>
    </lineage>
</organism>
<gene>
    <name evidence="1" type="ORF">ACFQMA_18005</name>
</gene>
<evidence type="ECO:0000313" key="1">
    <source>
        <dbReference type="EMBL" id="MFC7141719.1"/>
    </source>
</evidence>
<evidence type="ECO:0000313" key="2">
    <source>
        <dbReference type="Proteomes" id="UP001596432"/>
    </source>
</evidence>
<name>A0ABD5Y322_9EURY</name>
<dbReference type="Proteomes" id="UP001596432">
    <property type="component" value="Unassembled WGS sequence"/>
</dbReference>